<dbReference type="AlphaFoldDB" id="A0A0F8WK21"/>
<accession>A0A0F8WK21</accession>
<name>A0A0F8WK21_9ZZZZ</name>
<evidence type="ECO:0000313" key="1">
    <source>
        <dbReference type="EMBL" id="KKK56998.1"/>
    </source>
</evidence>
<comment type="caution">
    <text evidence="1">The sequence shown here is derived from an EMBL/GenBank/DDBJ whole genome shotgun (WGS) entry which is preliminary data.</text>
</comment>
<reference evidence="1" key="1">
    <citation type="journal article" date="2015" name="Nature">
        <title>Complex archaea that bridge the gap between prokaryotes and eukaryotes.</title>
        <authorList>
            <person name="Spang A."/>
            <person name="Saw J.H."/>
            <person name="Jorgensen S.L."/>
            <person name="Zaremba-Niedzwiedzka K."/>
            <person name="Martijn J."/>
            <person name="Lind A.E."/>
            <person name="van Eijk R."/>
            <person name="Schleper C."/>
            <person name="Guy L."/>
            <person name="Ettema T.J."/>
        </authorList>
    </citation>
    <scope>NUCLEOTIDE SEQUENCE</scope>
</reference>
<gene>
    <name evidence="1" type="ORF">LCGC14_3058920</name>
</gene>
<protein>
    <submittedName>
        <fullName evidence="1">Uncharacterized protein</fullName>
    </submittedName>
</protein>
<proteinExistence type="predicted"/>
<organism evidence="1">
    <name type="scientific">marine sediment metagenome</name>
    <dbReference type="NCBI Taxonomy" id="412755"/>
    <lineage>
        <taxon>unclassified sequences</taxon>
        <taxon>metagenomes</taxon>
        <taxon>ecological metagenomes</taxon>
    </lineage>
</organism>
<dbReference type="EMBL" id="LAZR01064712">
    <property type="protein sequence ID" value="KKK56998.1"/>
    <property type="molecule type" value="Genomic_DNA"/>
</dbReference>
<sequence>MAQPDLRTWLDEFFAIEDSGDLRLVLGFLNGPNNYGVRFTAGKTHEKYAVIGVQLFDQAGKKLPLTPLLCNV</sequence>